<keyword evidence="1" id="KW-0812">Transmembrane</keyword>
<feature type="transmembrane region" description="Helical" evidence="1">
    <location>
        <begin position="39"/>
        <end position="57"/>
    </location>
</feature>
<comment type="caution">
    <text evidence="2">The sequence shown here is derived from an EMBL/GenBank/DDBJ whole genome shotgun (WGS) entry which is preliminary data.</text>
</comment>
<name>A0A0D7VX52_9FLAO</name>
<dbReference type="EMBL" id="JTDW01000036">
    <property type="protein sequence ID" value="KJD31023.1"/>
    <property type="molecule type" value="Genomic_DNA"/>
</dbReference>
<dbReference type="AlphaFoldDB" id="A0A0D7VX52"/>
<proteinExistence type="predicted"/>
<organism evidence="2 3">
    <name type="scientific">Neotamlana sedimentorum</name>
    <dbReference type="NCBI Taxonomy" id="1435349"/>
    <lineage>
        <taxon>Bacteria</taxon>
        <taxon>Pseudomonadati</taxon>
        <taxon>Bacteroidota</taxon>
        <taxon>Flavobacteriia</taxon>
        <taxon>Flavobacteriales</taxon>
        <taxon>Flavobacteriaceae</taxon>
        <taxon>Neotamlana</taxon>
    </lineage>
</organism>
<sequence>MKQTFSHRVFDWILIGISLIFSVLTFMNLMNGFEYFSSFILRITFAFVSATALISLLIQKFNGERLSRIFIIVSLIIPAILIFYQYLTDLIFYSANRLNLLQNPTLFLKLIGGIVLLYFAIKFSKQEEVDRIKDYGILIIGIGTFTICYVLIRTIEPNLNSELTDYPIWKTITKITIGILTLIIGIRIKNLKTKFNKGLILTLILMFIFGLI</sequence>
<gene>
    <name evidence="2" type="ORF">PW52_16880</name>
</gene>
<accession>A0A0D7VX52</accession>
<feature type="transmembrane region" description="Helical" evidence="1">
    <location>
        <begin position="195"/>
        <end position="211"/>
    </location>
</feature>
<dbReference type="PATRIC" id="fig|1435349.4.peg.1936"/>
<reference evidence="2 3" key="1">
    <citation type="submission" date="2014-11" db="EMBL/GenBank/DDBJ databases">
        <title>Tamlana sedimentorum sp. nov., isolated from shallow sand sediments of the Sea of Japan.</title>
        <authorList>
            <person name="Romanenko L.A."/>
        </authorList>
    </citation>
    <scope>NUCLEOTIDE SEQUENCE [LARGE SCALE GENOMIC DNA]</scope>
    <source>
        <strain evidence="2 3">JCM 19808</strain>
    </source>
</reference>
<keyword evidence="1" id="KW-0472">Membrane</keyword>
<dbReference type="Proteomes" id="UP000032578">
    <property type="component" value="Unassembled WGS sequence"/>
</dbReference>
<keyword evidence="3" id="KW-1185">Reference proteome</keyword>
<feature type="transmembrane region" description="Helical" evidence="1">
    <location>
        <begin position="106"/>
        <end position="123"/>
    </location>
</feature>
<evidence type="ECO:0000313" key="3">
    <source>
        <dbReference type="Proteomes" id="UP000032578"/>
    </source>
</evidence>
<feature type="transmembrane region" description="Helical" evidence="1">
    <location>
        <begin position="135"/>
        <end position="155"/>
    </location>
</feature>
<protein>
    <submittedName>
        <fullName evidence="2">Uncharacterized protein</fullName>
    </submittedName>
</protein>
<keyword evidence="1" id="KW-1133">Transmembrane helix</keyword>
<feature type="transmembrane region" description="Helical" evidence="1">
    <location>
        <begin position="69"/>
        <end position="86"/>
    </location>
</feature>
<feature type="transmembrane region" description="Helical" evidence="1">
    <location>
        <begin position="167"/>
        <end position="188"/>
    </location>
</feature>
<feature type="transmembrane region" description="Helical" evidence="1">
    <location>
        <begin position="12"/>
        <end position="33"/>
    </location>
</feature>
<evidence type="ECO:0000313" key="2">
    <source>
        <dbReference type="EMBL" id="KJD31023.1"/>
    </source>
</evidence>
<evidence type="ECO:0000256" key="1">
    <source>
        <dbReference type="SAM" id="Phobius"/>
    </source>
</evidence>